<organism evidence="2 3">
    <name type="scientific">Streptomyces antnestii</name>
    <dbReference type="NCBI Taxonomy" id="2494256"/>
    <lineage>
        <taxon>Bacteria</taxon>
        <taxon>Bacillati</taxon>
        <taxon>Actinomycetota</taxon>
        <taxon>Actinomycetes</taxon>
        <taxon>Kitasatosporales</taxon>
        <taxon>Streptomycetaceae</taxon>
        <taxon>Streptomyces</taxon>
    </lineage>
</organism>
<feature type="region of interest" description="Disordered" evidence="1">
    <location>
        <begin position="123"/>
        <end position="153"/>
    </location>
</feature>
<dbReference type="RefSeq" id="WP_127830890.1">
    <property type="nucleotide sequence ID" value="NZ_RZYA01000014.1"/>
</dbReference>
<name>A0A437PF73_9ACTN</name>
<feature type="compositionally biased region" description="Basic residues" evidence="1">
    <location>
        <begin position="141"/>
        <end position="153"/>
    </location>
</feature>
<accession>A0A437PF73</accession>
<proteinExistence type="predicted"/>
<evidence type="ECO:0000313" key="2">
    <source>
        <dbReference type="EMBL" id="RVU20936.1"/>
    </source>
</evidence>
<protein>
    <submittedName>
        <fullName evidence="2">Uncharacterized protein</fullName>
    </submittedName>
</protein>
<comment type="caution">
    <text evidence="2">The sequence shown here is derived from an EMBL/GenBank/DDBJ whole genome shotgun (WGS) entry which is preliminary data.</text>
</comment>
<dbReference type="AlphaFoldDB" id="A0A437PF73"/>
<evidence type="ECO:0000313" key="3">
    <source>
        <dbReference type="Proteomes" id="UP000283128"/>
    </source>
</evidence>
<dbReference type="OrthoDB" id="4225564at2"/>
<reference evidence="2 3" key="1">
    <citation type="submission" date="2019-01" db="EMBL/GenBank/DDBJ databases">
        <title>Genome sequences of Streptomyces and Rhizobium isolates collected from root and soil.</title>
        <authorList>
            <person name="Chhettri S."/>
            <person name="Sevigny J.L."/>
            <person name="Sen A."/>
            <person name="Ennis N."/>
            <person name="Tisa L."/>
        </authorList>
    </citation>
    <scope>NUCLEOTIDE SEQUENCE [LARGE SCALE GENOMIC DNA]</scope>
    <source>
        <strain evidence="2 3">San01</strain>
    </source>
</reference>
<gene>
    <name evidence="2" type="ORF">EOT10_26765</name>
</gene>
<dbReference type="Proteomes" id="UP000283128">
    <property type="component" value="Unassembled WGS sequence"/>
</dbReference>
<keyword evidence="3" id="KW-1185">Reference proteome</keyword>
<dbReference type="EMBL" id="RZYA01000014">
    <property type="protein sequence ID" value="RVU20936.1"/>
    <property type="molecule type" value="Genomic_DNA"/>
</dbReference>
<sequence>MPRRYAYRCELLARSLDGTYEAILATYRATTPRLAARWARQTTGRYAGLLAPTPATPYLSRVPLVRAPAYGPRPDAVLRAWANTPERYEHVLLALAEGRPYAFTVTDYGARYELRVDPLPARRAPQIPAFTGRTRPSTDRGRHRRPRLLRPVP</sequence>
<evidence type="ECO:0000256" key="1">
    <source>
        <dbReference type="SAM" id="MobiDB-lite"/>
    </source>
</evidence>